<feature type="compositionally biased region" description="Polar residues" evidence="13">
    <location>
        <begin position="495"/>
        <end position="505"/>
    </location>
</feature>
<name>A0AA39RCR4_ACESA</name>
<protein>
    <recommendedName>
        <fullName evidence="14">Btz domain-containing protein</fullName>
    </recommendedName>
</protein>
<evidence type="ECO:0000256" key="7">
    <source>
        <dbReference type="ARBA" id="ARBA00022816"/>
    </source>
</evidence>
<dbReference type="GO" id="GO:0003729">
    <property type="term" value="F:mRNA binding"/>
    <property type="evidence" value="ECO:0007669"/>
    <property type="project" value="InterPro"/>
</dbReference>
<comment type="similarity">
    <text evidence="3">Belongs to the CASC3 family.</text>
</comment>
<dbReference type="GO" id="GO:0051028">
    <property type="term" value="P:mRNA transport"/>
    <property type="evidence" value="ECO:0007669"/>
    <property type="project" value="UniProtKB-KW"/>
</dbReference>
<evidence type="ECO:0000256" key="4">
    <source>
        <dbReference type="ARBA" id="ARBA00022448"/>
    </source>
</evidence>
<keyword evidence="11" id="KW-0508">mRNA splicing</keyword>
<proteinExistence type="inferred from homology"/>
<evidence type="ECO:0000313" key="15">
    <source>
        <dbReference type="EMBL" id="KAK0570771.1"/>
    </source>
</evidence>
<keyword evidence="5" id="KW-0963">Cytoplasm</keyword>
<dbReference type="GO" id="GO:0006397">
    <property type="term" value="P:mRNA processing"/>
    <property type="evidence" value="ECO:0007669"/>
    <property type="project" value="UniProtKB-KW"/>
</dbReference>
<keyword evidence="6" id="KW-0507">mRNA processing</keyword>
<sequence length="642" mass="72165">MANSGEENRVEEVEYESDSVESLFGLTMRRREASDDEDANNDGEAEARERLIWSNRRFGVGRGDELDGLGGYDDDHEVSSVNESEELGNAEVEALEDEQQQEDFEGKERERKNGEGEVTEEVKQRIEEEENELLVDPKFGAFYMHDDRFGGRSYGRGRRRHTIDEREPKHEEKWMHDKFEEMNLQVRRTPEDYHPRHHKNKSRGCGYVTANWSKPHDNINNQIYSSRIIEGRGPLKYKPTMRSSSVNPSTKNKQYSKPREMTSSSESARIFSTEDKKPFRYGKYVDMSMTSNTNSVRAFSHISDVESDPLASEKHFFTTNMSSALQIFNSSSPNHFNSMTQKKDVQPKKPFGYVPTSAVPNNNEPKSNELLHGEIAANPVGQDMLYAKKFIHPVSENYLTNPLFQSSVSWPTNMIEYTQMMGQRGLFFPTTLSHPLTPPYSHVNNVYPLAHSFTQQMYLESIIQPPLLVSTQRFSPCCGSESQASSEAFLPNSYEPETSKTQTRSKVAVSREGINTLQGRGRCSFLSAGAQGVQNFNATGARFPVRVLMFGHAVMKNGSQHNGGHDNPAVNMPVAGYVPQLQSFVNPEMTWECDISSWPVFPAAAGAAHCSPNASTSGDYHAHSTGQSSSLGVTRSVALKIL</sequence>
<dbReference type="GO" id="GO:0006417">
    <property type="term" value="P:regulation of translation"/>
    <property type="evidence" value="ECO:0007669"/>
    <property type="project" value="UniProtKB-KW"/>
</dbReference>
<comment type="caution">
    <text evidence="15">The sequence shown here is derived from an EMBL/GenBank/DDBJ whole genome shotgun (WGS) entry which is preliminary data.</text>
</comment>
<accession>A0AA39RCR4</accession>
<evidence type="ECO:0000256" key="11">
    <source>
        <dbReference type="ARBA" id="ARBA00023187"/>
    </source>
</evidence>
<dbReference type="GO" id="GO:0005737">
    <property type="term" value="C:cytoplasm"/>
    <property type="evidence" value="ECO:0007669"/>
    <property type="project" value="UniProtKB-SubCell"/>
</dbReference>
<evidence type="ECO:0000256" key="12">
    <source>
        <dbReference type="ARBA" id="ARBA00023242"/>
    </source>
</evidence>
<evidence type="ECO:0000256" key="10">
    <source>
        <dbReference type="ARBA" id="ARBA00023161"/>
    </source>
</evidence>
<evidence type="ECO:0000256" key="9">
    <source>
        <dbReference type="ARBA" id="ARBA00022884"/>
    </source>
</evidence>
<evidence type="ECO:0000256" key="3">
    <source>
        <dbReference type="ARBA" id="ARBA00009548"/>
    </source>
</evidence>
<evidence type="ECO:0000256" key="5">
    <source>
        <dbReference type="ARBA" id="ARBA00022490"/>
    </source>
</evidence>
<dbReference type="InterPro" id="IPR044796">
    <property type="entry name" value="MLN51_plant"/>
</dbReference>
<evidence type="ECO:0000256" key="6">
    <source>
        <dbReference type="ARBA" id="ARBA00022664"/>
    </source>
</evidence>
<keyword evidence="12" id="KW-0539">Nucleus</keyword>
<reference evidence="15" key="2">
    <citation type="submission" date="2023-06" db="EMBL/GenBank/DDBJ databases">
        <authorList>
            <person name="Swenson N.G."/>
            <person name="Wegrzyn J.L."/>
            <person name="Mcevoy S.L."/>
        </authorList>
    </citation>
    <scope>NUCLEOTIDE SEQUENCE</scope>
    <source>
        <strain evidence="15">NS2018</strain>
        <tissue evidence="15">Leaf</tissue>
    </source>
</reference>
<dbReference type="GO" id="GO:0035145">
    <property type="term" value="C:exon-exon junction complex"/>
    <property type="evidence" value="ECO:0007669"/>
    <property type="project" value="InterPro"/>
</dbReference>
<dbReference type="AlphaFoldDB" id="A0AA39RCR4"/>
<dbReference type="GO" id="GO:0000184">
    <property type="term" value="P:nuclear-transcribed mRNA catabolic process, nonsense-mediated decay"/>
    <property type="evidence" value="ECO:0007669"/>
    <property type="project" value="UniProtKB-KW"/>
</dbReference>
<evidence type="ECO:0000313" key="16">
    <source>
        <dbReference type="Proteomes" id="UP001168877"/>
    </source>
</evidence>
<feature type="compositionally biased region" description="Acidic residues" evidence="13">
    <location>
        <begin position="34"/>
        <end position="44"/>
    </location>
</feature>
<keyword evidence="10" id="KW-0866">Nonsense-mediated mRNA decay</keyword>
<feature type="region of interest" description="Disordered" evidence="13">
    <location>
        <begin position="237"/>
        <end position="269"/>
    </location>
</feature>
<reference evidence="15" key="1">
    <citation type="journal article" date="2022" name="Plant J.">
        <title>Strategies of tolerance reflected in two North American maple genomes.</title>
        <authorList>
            <person name="McEvoy S.L."/>
            <person name="Sezen U.U."/>
            <person name="Trouern-Trend A."/>
            <person name="McMahon S.M."/>
            <person name="Schaberg P.G."/>
            <person name="Yang J."/>
            <person name="Wegrzyn J.L."/>
            <person name="Swenson N.G."/>
        </authorList>
    </citation>
    <scope>NUCLEOTIDE SEQUENCE</scope>
    <source>
        <strain evidence="15">NS2018</strain>
    </source>
</reference>
<feature type="compositionally biased region" description="Basic and acidic residues" evidence="13">
    <location>
        <begin position="104"/>
        <end position="124"/>
    </location>
</feature>
<feature type="region of interest" description="Disordered" evidence="13">
    <location>
        <begin position="488"/>
        <end position="507"/>
    </location>
</feature>
<evidence type="ECO:0000256" key="2">
    <source>
        <dbReference type="ARBA" id="ARBA00004496"/>
    </source>
</evidence>
<evidence type="ECO:0000256" key="13">
    <source>
        <dbReference type="SAM" id="MobiDB-lite"/>
    </source>
</evidence>
<dbReference type="Proteomes" id="UP001168877">
    <property type="component" value="Unassembled WGS sequence"/>
</dbReference>
<feature type="domain" description="Btz" evidence="14">
    <location>
        <begin position="96"/>
        <end position="189"/>
    </location>
</feature>
<comment type="subcellular location">
    <subcellularLocation>
        <location evidence="2">Cytoplasm</location>
    </subcellularLocation>
    <subcellularLocation>
        <location evidence="1">Nucleus</location>
    </subcellularLocation>
</comment>
<feature type="compositionally biased region" description="Polar residues" evidence="13">
    <location>
        <begin position="241"/>
        <end position="267"/>
    </location>
</feature>
<feature type="region of interest" description="Disordered" evidence="13">
    <location>
        <begin position="1"/>
        <end position="124"/>
    </location>
</feature>
<dbReference type="PANTHER" id="PTHR46837:SF5">
    <property type="entry name" value="PROTEIN MLN51 HOMOLOG"/>
    <property type="match status" value="1"/>
</dbReference>
<dbReference type="GO" id="GO:0008380">
    <property type="term" value="P:RNA splicing"/>
    <property type="evidence" value="ECO:0007669"/>
    <property type="project" value="UniProtKB-KW"/>
</dbReference>
<organism evidence="15 16">
    <name type="scientific">Acer saccharum</name>
    <name type="common">Sugar maple</name>
    <dbReference type="NCBI Taxonomy" id="4024"/>
    <lineage>
        <taxon>Eukaryota</taxon>
        <taxon>Viridiplantae</taxon>
        <taxon>Streptophyta</taxon>
        <taxon>Embryophyta</taxon>
        <taxon>Tracheophyta</taxon>
        <taxon>Spermatophyta</taxon>
        <taxon>Magnoliopsida</taxon>
        <taxon>eudicotyledons</taxon>
        <taxon>Gunneridae</taxon>
        <taxon>Pentapetalae</taxon>
        <taxon>rosids</taxon>
        <taxon>malvids</taxon>
        <taxon>Sapindales</taxon>
        <taxon>Sapindaceae</taxon>
        <taxon>Hippocastanoideae</taxon>
        <taxon>Acereae</taxon>
        <taxon>Acer</taxon>
    </lineage>
</organism>
<keyword evidence="4" id="KW-0813">Transport</keyword>
<keyword evidence="8" id="KW-0810">Translation regulation</keyword>
<evidence type="ECO:0000256" key="1">
    <source>
        <dbReference type="ARBA" id="ARBA00004123"/>
    </source>
</evidence>
<feature type="compositionally biased region" description="Acidic residues" evidence="13">
    <location>
        <begin position="83"/>
        <end position="103"/>
    </location>
</feature>
<dbReference type="Pfam" id="PF09405">
    <property type="entry name" value="Btz"/>
    <property type="match status" value="1"/>
</dbReference>
<keyword evidence="9" id="KW-0694">RNA-binding</keyword>
<evidence type="ECO:0000259" key="14">
    <source>
        <dbReference type="Pfam" id="PF09405"/>
    </source>
</evidence>
<dbReference type="PANTHER" id="PTHR46837">
    <property type="entry name" value="PROTEIN MLN51 HOMOLOG"/>
    <property type="match status" value="1"/>
</dbReference>
<keyword evidence="16" id="KW-1185">Reference proteome</keyword>
<evidence type="ECO:0000256" key="8">
    <source>
        <dbReference type="ARBA" id="ARBA00022845"/>
    </source>
</evidence>
<dbReference type="EMBL" id="JAUESC010000388">
    <property type="protein sequence ID" value="KAK0570771.1"/>
    <property type="molecule type" value="Genomic_DNA"/>
</dbReference>
<keyword evidence="7" id="KW-0509">mRNA transport</keyword>
<feature type="compositionally biased region" description="Basic and acidic residues" evidence="13">
    <location>
        <begin position="1"/>
        <end position="12"/>
    </location>
</feature>
<dbReference type="InterPro" id="IPR018545">
    <property type="entry name" value="Btz_dom"/>
</dbReference>
<gene>
    <name evidence="15" type="ORF">LWI29_006268</name>
</gene>